<evidence type="ECO:0000313" key="3">
    <source>
        <dbReference type="Proteomes" id="UP000481153"/>
    </source>
</evidence>
<proteinExistence type="predicted"/>
<reference evidence="2 3" key="1">
    <citation type="submission" date="2019-07" db="EMBL/GenBank/DDBJ databases">
        <title>Genomics analysis of Aphanomyces spp. identifies a new class of oomycete effector associated with host adaptation.</title>
        <authorList>
            <person name="Gaulin E."/>
        </authorList>
    </citation>
    <scope>NUCLEOTIDE SEQUENCE [LARGE SCALE GENOMIC DNA]</scope>
    <source>
        <strain evidence="2 3">ATCC 201684</strain>
    </source>
</reference>
<feature type="region of interest" description="Disordered" evidence="1">
    <location>
        <begin position="263"/>
        <end position="301"/>
    </location>
</feature>
<feature type="region of interest" description="Disordered" evidence="1">
    <location>
        <begin position="199"/>
        <end position="230"/>
    </location>
</feature>
<feature type="compositionally biased region" description="Acidic residues" evidence="1">
    <location>
        <begin position="1"/>
        <end position="17"/>
    </location>
</feature>
<gene>
    <name evidence="2" type="ORF">Ae201684_002822</name>
</gene>
<feature type="compositionally biased region" description="Polar residues" evidence="1">
    <location>
        <begin position="205"/>
        <end position="216"/>
    </location>
</feature>
<evidence type="ECO:0000256" key="1">
    <source>
        <dbReference type="SAM" id="MobiDB-lite"/>
    </source>
</evidence>
<dbReference type="EMBL" id="VJMJ01000030">
    <property type="protein sequence ID" value="KAF0742153.1"/>
    <property type="molecule type" value="Genomic_DNA"/>
</dbReference>
<evidence type="ECO:0000313" key="2">
    <source>
        <dbReference type="EMBL" id="KAF0742153.1"/>
    </source>
</evidence>
<dbReference type="Proteomes" id="UP000481153">
    <property type="component" value="Unassembled WGS sequence"/>
</dbReference>
<keyword evidence="3" id="KW-1185">Reference proteome</keyword>
<sequence>MQPVDMDYDDDDEEEMESQPTVQRRRFFKSGLSTYEEFYSRNETGRRLGRYSLHVKLNTERPTITLLLSNQHVDSAMPCEDDENEVATMPKRRQRCSSDPEVMDATGSFKGRSHSDDIFARASSFPEVVRPKAITTERFSFFRHRSLPRTSSWQQDSSLSESVPVVEASVVSADSVRPSFPLHHSESLEDLDTFPVIKDDLKPFDQTSPTHETSPSGGRESLLPRDSSFSADPSYQPVAIRSSVSNNVNVVKFVSGFKNTKTQRGSFRSSLDSRPSLDSVRKSARNKKQSFMSQQEQGLNKRLRDARNRIPLEFRDELAHLLEKPYVPKPKTTSKRVQFASSNDVFVFESPDDDDDDGATPQVVDDIVMLTDGDAEKVYIVELDEPIIT</sequence>
<dbReference type="AlphaFoldDB" id="A0A6G0XP09"/>
<comment type="caution">
    <text evidence="2">The sequence shown here is derived from an EMBL/GenBank/DDBJ whole genome shotgun (WGS) entry which is preliminary data.</text>
</comment>
<feature type="region of interest" description="Disordered" evidence="1">
    <location>
        <begin position="1"/>
        <end position="22"/>
    </location>
</feature>
<organism evidence="2 3">
    <name type="scientific">Aphanomyces euteiches</name>
    <dbReference type="NCBI Taxonomy" id="100861"/>
    <lineage>
        <taxon>Eukaryota</taxon>
        <taxon>Sar</taxon>
        <taxon>Stramenopiles</taxon>
        <taxon>Oomycota</taxon>
        <taxon>Saprolegniomycetes</taxon>
        <taxon>Saprolegniales</taxon>
        <taxon>Verrucalvaceae</taxon>
        <taxon>Aphanomyces</taxon>
    </lineage>
</organism>
<feature type="compositionally biased region" description="Low complexity" evidence="1">
    <location>
        <begin position="266"/>
        <end position="278"/>
    </location>
</feature>
<accession>A0A6G0XP09</accession>
<dbReference type="VEuPathDB" id="FungiDB:AeMF1_002302"/>
<protein>
    <submittedName>
        <fullName evidence="2">Uncharacterized protein</fullName>
    </submittedName>
</protein>
<name>A0A6G0XP09_9STRA</name>
<feature type="compositionally biased region" description="Polar residues" evidence="1">
    <location>
        <begin position="289"/>
        <end position="298"/>
    </location>
</feature>